<accession>A0ABC8LE59</accession>
<name>A0ABC8LE59_ERUVS</name>
<dbReference type="AlphaFoldDB" id="A0ABC8LE59"/>
<keyword evidence="2" id="KW-1185">Reference proteome</keyword>
<gene>
    <name evidence="1" type="ORF">ERUC_LOCUS34388</name>
</gene>
<evidence type="ECO:0000313" key="1">
    <source>
        <dbReference type="EMBL" id="CAH8381905.1"/>
    </source>
</evidence>
<proteinExistence type="predicted"/>
<protein>
    <submittedName>
        <fullName evidence="1">Uncharacterized protein</fullName>
    </submittedName>
</protein>
<reference evidence="1 2" key="1">
    <citation type="submission" date="2022-03" db="EMBL/GenBank/DDBJ databases">
        <authorList>
            <person name="Macdonald S."/>
            <person name="Ahmed S."/>
            <person name="Newling K."/>
        </authorList>
    </citation>
    <scope>NUCLEOTIDE SEQUENCE [LARGE SCALE GENOMIC DNA]</scope>
</reference>
<dbReference type="EMBL" id="CAKOAT010530710">
    <property type="protein sequence ID" value="CAH8381905.1"/>
    <property type="molecule type" value="Genomic_DNA"/>
</dbReference>
<comment type="caution">
    <text evidence="1">The sequence shown here is derived from an EMBL/GenBank/DDBJ whole genome shotgun (WGS) entry which is preliminary data.</text>
</comment>
<dbReference type="Proteomes" id="UP001642260">
    <property type="component" value="Unassembled WGS sequence"/>
</dbReference>
<sequence>MRKKHEDSEGKLSVVKNTYKDVDEYFETFQPLLFEEVKAQILQNEDGEEASVCKMRLVMECSEADGFHILLVTYEHEEDEYLAPNDLLLLSKEEIKGGSFPSSYGFVVVENRQSNLLRRSSDVFS</sequence>
<evidence type="ECO:0000313" key="2">
    <source>
        <dbReference type="Proteomes" id="UP001642260"/>
    </source>
</evidence>
<organism evidence="1 2">
    <name type="scientific">Eruca vesicaria subsp. sativa</name>
    <name type="common">Garden rocket</name>
    <name type="synonym">Eruca sativa</name>
    <dbReference type="NCBI Taxonomy" id="29727"/>
    <lineage>
        <taxon>Eukaryota</taxon>
        <taxon>Viridiplantae</taxon>
        <taxon>Streptophyta</taxon>
        <taxon>Embryophyta</taxon>
        <taxon>Tracheophyta</taxon>
        <taxon>Spermatophyta</taxon>
        <taxon>Magnoliopsida</taxon>
        <taxon>eudicotyledons</taxon>
        <taxon>Gunneridae</taxon>
        <taxon>Pentapetalae</taxon>
        <taxon>rosids</taxon>
        <taxon>malvids</taxon>
        <taxon>Brassicales</taxon>
        <taxon>Brassicaceae</taxon>
        <taxon>Brassiceae</taxon>
        <taxon>Eruca</taxon>
    </lineage>
</organism>